<dbReference type="AlphaFoldDB" id="A0A5J4XD15"/>
<comment type="caution">
    <text evidence="3">The sequence shown here is derived from an EMBL/GenBank/DDBJ whole genome shotgun (WGS) entry which is preliminary data.</text>
</comment>
<protein>
    <submittedName>
        <fullName evidence="3">Uncharacterized protein</fullName>
    </submittedName>
</protein>
<reference evidence="3 4" key="1">
    <citation type="submission" date="2019-03" db="EMBL/GenBank/DDBJ databases">
        <title>Single cell metagenomics reveals metabolic interactions within the superorganism composed of flagellate Streblomastix strix and complex community of Bacteroidetes bacteria on its surface.</title>
        <authorList>
            <person name="Treitli S.C."/>
            <person name="Kolisko M."/>
            <person name="Husnik F."/>
            <person name="Keeling P."/>
            <person name="Hampl V."/>
        </authorList>
    </citation>
    <scope>NUCLEOTIDE SEQUENCE [LARGE SCALE GENOMIC DNA]</scope>
    <source>
        <strain evidence="3">ST1C</strain>
    </source>
</reference>
<evidence type="ECO:0000313" key="4">
    <source>
        <dbReference type="Proteomes" id="UP000324800"/>
    </source>
</evidence>
<dbReference type="EMBL" id="SNRW01000003">
    <property type="protein sequence ID" value="KAA6404415.1"/>
    <property type="molecule type" value="Genomic_DNA"/>
</dbReference>
<evidence type="ECO:0000256" key="1">
    <source>
        <dbReference type="SAM" id="MobiDB-lite"/>
    </source>
</evidence>
<evidence type="ECO:0000313" key="3">
    <source>
        <dbReference type="EMBL" id="KAA6404415.1"/>
    </source>
</evidence>
<feature type="region of interest" description="Disordered" evidence="1">
    <location>
        <begin position="395"/>
        <end position="434"/>
    </location>
</feature>
<feature type="region of interest" description="Disordered" evidence="1">
    <location>
        <begin position="220"/>
        <end position="240"/>
    </location>
</feature>
<feature type="compositionally biased region" description="Basic and acidic residues" evidence="1">
    <location>
        <begin position="323"/>
        <end position="333"/>
    </location>
</feature>
<accession>A0A5J4XD15</accession>
<feature type="region of interest" description="Disordered" evidence="1">
    <location>
        <begin position="323"/>
        <end position="342"/>
    </location>
</feature>
<feature type="chain" id="PRO_5023832977" evidence="2">
    <location>
        <begin position="17"/>
        <end position="518"/>
    </location>
</feature>
<gene>
    <name evidence="3" type="ORF">EZS28_000036</name>
</gene>
<organism evidence="3 4">
    <name type="scientific">Streblomastix strix</name>
    <dbReference type="NCBI Taxonomy" id="222440"/>
    <lineage>
        <taxon>Eukaryota</taxon>
        <taxon>Metamonada</taxon>
        <taxon>Preaxostyla</taxon>
        <taxon>Oxymonadida</taxon>
        <taxon>Streblomastigidae</taxon>
        <taxon>Streblomastix</taxon>
    </lineage>
</organism>
<evidence type="ECO:0000256" key="2">
    <source>
        <dbReference type="SAM" id="SignalP"/>
    </source>
</evidence>
<name>A0A5J4XD15_9EUKA</name>
<proteinExistence type="predicted"/>
<feature type="compositionally biased region" description="Polar residues" evidence="1">
    <location>
        <begin position="229"/>
        <end position="240"/>
    </location>
</feature>
<feature type="signal peptide" evidence="2">
    <location>
        <begin position="1"/>
        <end position="16"/>
    </location>
</feature>
<dbReference type="Proteomes" id="UP000324800">
    <property type="component" value="Unassembled WGS sequence"/>
</dbReference>
<feature type="region of interest" description="Disordered" evidence="1">
    <location>
        <begin position="131"/>
        <end position="175"/>
    </location>
</feature>
<sequence length="518" mass="62042">MHFSFDFFVWRLGLLSDTLPSADKSKLSVKFGTAQPIVVQPPFRKGFSCRFTLQSEDDLQNMKQTNIICTLLFNENDGTYQPVSVSGVPAKSIFDQLENWRLFNIIFTSISGEILAKLDVSFKVSQLNSKGERITSYSPPKHDVVKSNNKRQHNQEDSEQSNEEPQNKIRRKHIFDWEENENINREENADNRARKVSNFKEEVDQQDQQYNYYVIAKKKHANKVKKRPQSASQNLRNQNSSINRKVKMSEDLCDWIDGAAVEKPQPVAQKWIHDYKLKRPSTAVEDEREARMNRIKERRKKEIDEQNPSDEVWKRLWQPIEQHKRQKEDELNRTKKQRDKIAKKVAKVNYIEQSRQKRMERIIKKRKEKLDEEHPSEENWERLQKKCQEDVNRKIEQQKKEKQEKEIAEERERKLQEEIEQKEGKAKDDQERKRIRREIMQREVEKQFRSTPVNMEKEQWKRLVGVMEEHKKQREEAKKQQELEDLRYQREIEKVRQWGIDRALGPNPKLANRPKSAQ</sequence>
<keyword evidence="2" id="KW-0732">Signal</keyword>